<dbReference type="InterPro" id="IPR023213">
    <property type="entry name" value="CAT-like_dom_sf"/>
</dbReference>
<dbReference type="SUPFAM" id="SSF56801">
    <property type="entry name" value="Acetyl-CoA synthetase-like"/>
    <property type="match status" value="2"/>
</dbReference>
<dbReference type="RefSeq" id="WP_223981043.1">
    <property type="nucleotide sequence ID" value="NZ_CAJZAG010000001.1"/>
</dbReference>
<evidence type="ECO:0000256" key="2">
    <source>
        <dbReference type="ARBA" id="ARBA00022450"/>
    </source>
</evidence>
<dbReference type="InterPro" id="IPR001242">
    <property type="entry name" value="Condensation_dom"/>
</dbReference>
<dbReference type="Pfam" id="PF00501">
    <property type="entry name" value="AMP-binding"/>
    <property type="match status" value="2"/>
</dbReference>
<dbReference type="PROSITE" id="PS50075">
    <property type="entry name" value="CARRIER"/>
    <property type="match status" value="2"/>
</dbReference>
<dbReference type="PANTHER" id="PTHR45527">
    <property type="entry name" value="NONRIBOSOMAL PEPTIDE SYNTHETASE"/>
    <property type="match status" value="1"/>
</dbReference>
<feature type="domain" description="Carrier" evidence="6">
    <location>
        <begin position="599"/>
        <end position="674"/>
    </location>
</feature>
<dbReference type="InterPro" id="IPR010071">
    <property type="entry name" value="AA_adenyl_dom"/>
</dbReference>
<reference evidence="7 8" key="1">
    <citation type="submission" date="2021-08" db="EMBL/GenBank/DDBJ databases">
        <authorList>
            <person name="Peeters C."/>
        </authorList>
    </citation>
    <scope>NUCLEOTIDE SEQUENCE [LARGE SCALE GENOMIC DNA]</scope>
    <source>
        <strain evidence="7 8">LMG 32289</strain>
    </source>
</reference>
<dbReference type="Gene3D" id="3.30.559.30">
    <property type="entry name" value="Nonribosomal peptide synthetase, condensation domain"/>
    <property type="match status" value="1"/>
</dbReference>
<dbReference type="CDD" id="cd05931">
    <property type="entry name" value="FAAL"/>
    <property type="match status" value="1"/>
</dbReference>
<keyword evidence="4" id="KW-0276">Fatty acid metabolism</keyword>
<dbReference type="Proteomes" id="UP000706525">
    <property type="component" value="Unassembled WGS sequence"/>
</dbReference>
<dbReference type="InterPro" id="IPR006162">
    <property type="entry name" value="Ppantetheine_attach_site"/>
</dbReference>
<keyword evidence="2" id="KW-0596">Phosphopantetheine</keyword>
<comment type="caution">
    <text evidence="7">The sequence shown here is derived from an EMBL/GenBank/DDBJ whole genome shotgun (WGS) entry which is preliminary data.</text>
</comment>
<dbReference type="SMART" id="SM00823">
    <property type="entry name" value="PKS_PP"/>
    <property type="match status" value="2"/>
</dbReference>
<dbReference type="CDD" id="cd05930">
    <property type="entry name" value="A_NRPS"/>
    <property type="match status" value="1"/>
</dbReference>
<dbReference type="CDD" id="cd19531">
    <property type="entry name" value="LCL_NRPS-like"/>
    <property type="match status" value="1"/>
</dbReference>
<dbReference type="InterPro" id="IPR045851">
    <property type="entry name" value="AMP-bd_C_sf"/>
</dbReference>
<feature type="domain" description="Carrier" evidence="6">
    <location>
        <begin position="1655"/>
        <end position="1730"/>
    </location>
</feature>
<dbReference type="InterPro" id="IPR000873">
    <property type="entry name" value="AMP-dep_synth/lig_dom"/>
</dbReference>
<keyword evidence="5" id="KW-0443">Lipid metabolism</keyword>
<dbReference type="PROSITE" id="PS00012">
    <property type="entry name" value="PHOSPHOPANTETHEINE"/>
    <property type="match status" value="1"/>
</dbReference>
<proteinExistence type="predicted"/>
<dbReference type="InterPro" id="IPR042099">
    <property type="entry name" value="ANL_N_sf"/>
</dbReference>
<dbReference type="InterPro" id="IPR036736">
    <property type="entry name" value="ACP-like_sf"/>
</dbReference>
<dbReference type="EMBL" id="CAJZAG010000001">
    <property type="protein sequence ID" value="CAG9164007.1"/>
    <property type="molecule type" value="Genomic_DNA"/>
</dbReference>
<dbReference type="Gene3D" id="2.30.38.10">
    <property type="entry name" value="Luciferase, Domain 3"/>
    <property type="match status" value="1"/>
</dbReference>
<dbReference type="Gene3D" id="3.30.300.30">
    <property type="match status" value="2"/>
</dbReference>
<evidence type="ECO:0000256" key="3">
    <source>
        <dbReference type="ARBA" id="ARBA00022553"/>
    </source>
</evidence>
<dbReference type="Gene3D" id="3.30.559.10">
    <property type="entry name" value="Chloramphenicol acetyltransferase-like domain"/>
    <property type="match status" value="1"/>
</dbReference>
<dbReference type="SUPFAM" id="SSF47336">
    <property type="entry name" value="ACP-like"/>
    <property type="match status" value="2"/>
</dbReference>
<keyword evidence="3" id="KW-0597">Phosphoprotein</keyword>
<evidence type="ECO:0000256" key="5">
    <source>
        <dbReference type="ARBA" id="ARBA00023098"/>
    </source>
</evidence>
<dbReference type="Gene3D" id="1.10.1200.10">
    <property type="entry name" value="ACP-like"/>
    <property type="match status" value="2"/>
</dbReference>
<dbReference type="InterPro" id="IPR040097">
    <property type="entry name" value="FAAL/FAAC"/>
</dbReference>
<dbReference type="Gene3D" id="3.40.50.12780">
    <property type="entry name" value="N-terminal domain of ligase-like"/>
    <property type="match status" value="1"/>
</dbReference>
<evidence type="ECO:0000313" key="7">
    <source>
        <dbReference type="EMBL" id="CAG9164007.1"/>
    </source>
</evidence>
<protein>
    <submittedName>
        <fullName evidence="7">Tyrocidine synthase 3</fullName>
    </submittedName>
</protein>
<dbReference type="Gene3D" id="3.40.50.980">
    <property type="match status" value="2"/>
</dbReference>
<dbReference type="InterPro" id="IPR009081">
    <property type="entry name" value="PP-bd_ACP"/>
</dbReference>
<evidence type="ECO:0000259" key="6">
    <source>
        <dbReference type="PROSITE" id="PS50075"/>
    </source>
</evidence>
<evidence type="ECO:0000313" key="8">
    <source>
        <dbReference type="Proteomes" id="UP000706525"/>
    </source>
</evidence>
<dbReference type="Pfam" id="PF00550">
    <property type="entry name" value="PP-binding"/>
    <property type="match status" value="2"/>
</dbReference>
<organism evidence="7 8">
    <name type="scientific">Cupriavidus pampae</name>
    <dbReference type="NCBI Taxonomy" id="659251"/>
    <lineage>
        <taxon>Bacteria</taxon>
        <taxon>Pseudomonadati</taxon>
        <taxon>Pseudomonadota</taxon>
        <taxon>Betaproteobacteria</taxon>
        <taxon>Burkholderiales</taxon>
        <taxon>Burkholderiaceae</taxon>
        <taxon>Cupriavidus</taxon>
    </lineage>
</organism>
<name>A0ABN7XSM7_9BURK</name>
<evidence type="ECO:0000256" key="1">
    <source>
        <dbReference type="ARBA" id="ARBA00001957"/>
    </source>
</evidence>
<accession>A0ABN7XSM7</accession>
<dbReference type="InterPro" id="IPR025110">
    <property type="entry name" value="AMP-bd_C"/>
</dbReference>
<sequence>MHTQQLTEHGPVDFVTHLQALAAQRPEDDALIVAKDDGSGVAEARFTYGAFTQRTRALAATLQRYRGLGERALVMLDNDEHYAVSMFACFFAGTIAVPVFPPESARALHLARLTGIAADARARIVLTTHDMAAAIASAFDATTGSAVTVIAVDTIDPAASDDWQPFTPAASDIAFLQYTSGSTSAPKGVMVSHGNLMANERAIQQKLGVGPDDKFAVWAPLYHDMGLIGGLLQPFYTGIPCVLTSPRFFLERPVRWLEMIARHRATLSGGPDFAYRLCLDRVKDSQIAALDLSSWRVAYTGAEPVRGDTMEAFAARFAPAGFTPDAIYPCYGLAESTLFVTGVTRGAGMTTRAFDAARLAGGDGEPAQQEAGSTVLVGCGTVADGHALRIVGEAGTPLPEGRIGEIWASGDSIGTGYWEKPQETAETFVERDGARWLRTGDLGFLHAGHLYVTGRLKDLIIVRGHNLYPQDLERAIEADVDVVRKGRVAAFAVQRDGKEGIGVAAEVSRSTQKLISPQALVEAMSAAVSEVCGEPLAVVVLLNPGQMPKTSSGKLQRGACRRGWAAGSLDAYATFEYGKLKSGEAAATASAAGSDTALDETEQTLADIWRDVLRLSTDVATERTTHFFLLGGNSLAAAQVVARIGAHWHIDVTAALLFEQPRLGDCAAAIRARVTTGARDAQAAVVPWQCAAEDGPRPLSHAQQRQWFLWHLEPSSTAYHVAGTLSLTGLLDVAALRGALQRVIERHASLRTVFQSGANGEGQQVVLPSLAIDLEVVDLSLLPAAERDAVAAEQAAQLTGQPFDLLHGPLLRVALLRMGPEQHRLAVAMHHIVSDGASMRIWIDELARAYAGLHEATPPRQAYADYAAWQAQWLATGESDRQLAYWRQQLGTTHPVLALPVDRPREAVARYQAAVQEIEMPADLMARLRQTAASYDATVFMAMLAGLQTLLYRYTAQQDVRVGVPVANRNHPGTETLIGMFVNTLVLRNEVSDRMPLTAVLRHARGSALEALAHQDLPFEQLVEALQPQRSLSHSPLFQVLFNYLNEDYTTFERLTGLSASGEPITGQAAQFELSVEVRERAARGTSIRLIYARELFDPATIARFGERYLRVLRALAEQPDSAVGDVALLSQPEQDQQHAWDRGPVIEVGEPIVHARFEQQVARQPDAVALRFDDVVLDYATLNARANRLAHHLIGLGVRPETRVGIAMTRSVEMVVSLLAIMKAGGAYVPIDPDYPADRIAYMLEDSAVSLLLTQQHLIATLPVNDALSLLAVDALEPALATQPTGNPNVALHGENLVYLIYTSGSTGRPKGAGNRHRALCNRLAWGQAHQPLAAGDTVLQKTPFSFDISFWEFFWPLTTGATLAVAGPGDHRDPARLVALIAQHRVTTIHFVPSMLQAFMAHDGAQACQGIQRIVCSGEALPADLQARVLAAYPRATLLNLYGPTEAAIEVTYWDCRNDGAATVPIGKPIANLRTHVLDGALNRVPRGVAGELYLGGGGLARGYWNRPGLSAERFVADPFDPAGGRLYRTGDLVRWRADGEIEYLGRIDHQVKVRGFRIELGEVEAALLALEGIREAVVVAQQMGTDQRLVAYIQGDAVDVAGLKEALGRVLPDYMVPSLIVPLDVMPLNSNGKVDRKALPAPEAVSLQPYEAPAGEIGQALATIWSEVLRLERVGQHDNFFDIGGHSLLLIRVHRLLEGRLGLKVPLMDLFQYPTIGALTRHLEDDGDGAQADADSRERALRQRGARLRRGRAAAGVN</sequence>
<dbReference type="PROSITE" id="PS00455">
    <property type="entry name" value="AMP_BINDING"/>
    <property type="match status" value="2"/>
</dbReference>
<keyword evidence="8" id="KW-1185">Reference proteome</keyword>
<dbReference type="SUPFAM" id="SSF52777">
    <property type="entry name" value="CoA-dependent acyltransferases"/>
    <property type="match status" value="2"/>
</dbReference>
<dbReference type="NCBIfam" id="TIGR01733">
    <property type="entry name" value="AA-adenyl-dom"/>
    <property type="match status" value="1"/>
</dbReference>
<gene>
    <name evidence="7" type="primary">tycC_1</name>
    <name evidence="7" type="ORF">LMG32289_00341</name>
</gene>
<evidence type="ECO:0000256" key="4">
    <source>
        <dbReference type="ARBA" id="ARBA00022832"/>
    </source>
</evidence>
<dbReference type="Pfam" id="PF13193">
    <property type="entry name" value="AMP-binding_C"/>
    <property type="match status" value="1"/>
</dbReference>
<dbReference type="Pfam" id="PF00668">
    <property type="entry name" value="Condensation"/>
    <property type="match status" value="1"/>
</dbReference>
<dbReference type="PANTHER" id="PTHR45527:SF1">
    <property type="entry name" value="FATTY ACID SYNTHASE"/>
    <property type="match status" value="1"/>
</dbReference>
<dbReference type="InterPro" id="IPR020845">
    <property type="entry name" value="AMP-binding_CS"/>
</dbReference>
<comment type="cofactor">
    <cofactor evidence="1">
        <name>pantetheine 4'-phosphate</name>
        <dbReference type="ChEBI" id="CHEBI:47942"/>
    </cofactor>
</comment>
<dbReference type="InterPro" id="IPR020806">
    <property type="entry name" value="PKS_PP-bd"/>
</dbReference>